<dbReference type="SUPFAM" id="SSF55469">
    <property type="entry name" value="FMN-dependent nitroreductase-like"/>
    <property type="match status" value="1"/>
</dbReference>
<evidence type="ECO:0000259" key="8">
    <source>
        <dbReference type="Pfam" id="PF00881"/>
    </source>
</evidence>
<evidence type="ECO:0000256" key="4">
    <source>
        <dbReference type="ARBA" id="ARBA00022643"/>
    </source>
</evidence>
<dbReference type="PANTHER" id="PTHR43821">
    <property type="entry name" value="NAD(P)H NITROREDUCTASE YDJA-RELATED"/>
    <property type="match status" value="1"/>
</dbReference>
<dbReference type="EMBL" id="AYKG01000023">
    <property type="protein sequence ID" value="ROO28069.1"/>
    <property type="molecule type" value="Genomic_DNA"/>
</dbReference>
<dbReference type="RefSeq" id="WP_123658178.1">
    <property type="nucleotide sequence ID" value="NZ_AYKG01000023.1"/>
</dbReference>
<keyword evidence="10" id="KW-1185">Reference proteome</keyword>
<dbReference type="CDD" id="cd02135">
    <property type="entry name" value="YdjA-like"/>
    <property type="match status" value="1"/>
</dbReference>
<dbReference type="PANTHER" id="PTHR43821:SF1">
    <property type="entry name" value="NAD(P)H NITROREDUCTASE YDJA-RELATED"/>
    <property type="match status" value="1"/>
</dbReference>
<evidence type="ECO:0000256" key="2">
    <source>
        <dbReference type="ARBA" id="ARBA00007118"/>
    </source>
</evidence>
<keyword evidence="6" id="KW-0560">Oxidoreductase</keyword>
<dbReference type="InterPro" id="IPR026021">
    <property type="entry name" value="YdjA-like"/>
</dbReference>
<dbReference type="InterPro" id="IPR052530">
    <property type="entry name" value="NAD(P)H_nitroreductase"/>
</dbReference>
<keyword evidence="5" id="KW-0521">NADP</keyword>
<dbReference type="InterPro" id="IPR000415">
    <property type="entry name" value="Nitroreductase-like"/>
</dbReference>
<feature type="domain" description="Nitroreductase" evidence="8">
    <location>
        <begin position="21"/>
        <end position="176"/>
    </location>
</feature>
<comment type="similarity">
    <text evidence="2">Belongs to the nitroreductase family.</text>
</comment>
<sequence>MTDSTRLTDSPVAPADAAALLRGRRTVDRFRDDTVPDAAIVHEAIEVARWAPNHHLTEPWRFALIGAATKARIIELNTALVAASKGDDVAEAKRERWSQMPGWLAVTCLRHDDPIMAGEDYAACACAIQNLSIYLHSAGIGTKWASGAVTRESAFLQAIDADPTREYCVGLIWYGYPLRRPKSRRKALSEIIRHCD</sequence>
<organism evidence="9 10">
    <name type="scientific">Salinisphaera japonica YTM-1</name>
    <dbReference type="NCBI Taxonomy" id="1209778"/>
    <lineage>
        <taxon>Bacteria</taxon>
        <taxon>Pseudomonadati</taxon>
        <taxon>Pseudomonadota</taxon>
        <taxon>Gammaproteobacteria</taxon>
        <taxon>Salinisphaerales</taxon>
        <taxon>Salinisphaeraceae</taxon>
        <taxon>Salinisphaera</taxon>
    </lineage>
</organism>
<keyword evidence="3" id="KW-0285">Flavoprotein</keyword>
<dbReference type="OrthoDB" id="9773807at2"/>
<dbReference type="InParanoid" id="A0A423PR27"/>
<evidence type="ECO:0000313" key="10">
    <source>
        <dbReference type="Proteomes" id="UP000285310"/>
    </source>
</evidence>
<evidence type="ECO:0000256" key="6">
    <source>
        <dbReference type="ARBA" id="ARBA00023002"/>
    </source>
</evidence>
<evidence type="ECO:0000256" key="7">
    <source>
        <dbReference type="ARBA" id="ARBA00023027"/>
    </source>
</evidence>
<dbReference type="GO" id="GO:0016491">
    <property type="term" value="F:oxidoreductase activity"/>
    <property type="evidence" value="ECO:0007669"/>
    <property type="project" value="UniProtKB-KW"/>
</dbReference>
<evidence type="ECO:0000256" key="3">
    <source>
        <dbReference type="ARBA" id="ARBA00022630"/>
    </source>
</evidence>
<evidence type="ECO:0000256" key="5">
    <source>
        <dbReference type="ARBA" id="ARBA00022857"/>
    </source>
</evidence>
<accession>A0A423PR27</accession>
<comment type="caution">
    <text evidence="9">The sequence shown here is derived from an EMBL/GenBank/DDBJ whole genome shotgun (WGS) entry which is preliminary data.</text>
</comment>
<dbReference type="Pfam" id="PF00881">
    <property type="entry name" value="Nitroreductase"/>
    <property type="match status" value="1"/>
</dbReference>
<reference evidence="9 10" key="1">
    <citation type="submission" date="2013-10" db="EMBL/GenBank/DDBJ databases">
        <title>Salinisphaera japonica YTM-1 Genome Sequencing.</title>
        <authorList>
            <person name="Lai Q."/>
            <person name="Li C."/>
            <person name="Shao Z."/>
        </authorList>
    </citation>
    <scope>NUCLEOTIDE SEQUENCE [LARGE SCALE GENOMIC DNA]</scope>
    <source>
        <strain evidence="9 10">YTM-1</strain>
    </source>
</reference>
<dbReference type="InterPro" id="IPR029479">
    <property type="entry name" value="Nitroreductase"/>
</dbReference>
<name>A0A423PR27_9GAMM</name>
<evidence type="ECO:0000313" key="9">
    <source>
        <dbReference type="EMBL" id="ROO28069.1"/>
    </source>
</evidence>
<comment type="cofactor">
    <cofactor evidence="1">
        <name>FMN</name>
        <dbReference type="ChEBI" id="CHEBI:58210"/>
    </cofactor>
</comment>
<protein>
    <submittedName>
        <fullName evidence="9">Nitroreductase</fullName>
    </submittedName>
</protein>
<dbReference type="AlphaFoldDB" id="A0A423PR27"/>
<proteinExistence type="inferred from homology"/>
<keyword evidence="7" id="KW-0520">NAD</keyword>
<keyword evidence="4" id="KW-0288">FMN</keyword>
<dbReference type="Gene3D" id="3.40.109.10">
    <property type="entry name" value="NADH Oxidase"/>
    <property type="match status" value="1"/>
</dbReference>
<evidence type="ECO:0000256" key="1">
    <source>
        <dbReference type="ARBA" id="ARBA00001917"/>
    </source>
</evidence>
<gene>
    <name evidence="9" type="ORF">SAJA_08310</name>
</gene>
<dbReference type="Proteomes" id="UP000285310">
    <property type="component" value="Unassembled WGS sequence"/>
</dbReference>